<evidence type="ECO:0000313" key="6">
    <source>
        <dbReference type="Proteomes" id="UP000640485"/>
    </source>
</evidence>
<keyword evidence="6" id="KW-1185">Reference proteome</keyword>
<comment type="subcellular location">
    <subcellularLocation>
        <location evidence="1">Secreted</location>
    </subcellularLocation>
</comment>
<dbReference type="EMBL" id="JAEPRQ010000003">
    <property type="protein sequence ID" value="MBK4216271.1"/>
    <property type="molecule type" value="Genomic_DNA"/>
</dbReference>
<name>A0A934VUW8_9RHOB</name>
<dbReference type="PRINTS" id="PR00313">
    <property type="entry name" value="CABNDNGRPT"/>
</dbReference>
<feature type="compositionally biased region" description="Gly residues" evidence="3">
    <location>
        <begin position="112"/>
        <end position="122"/>
    </location>
</feature>
<reference evidence="5" key="1">
    <citation type="submission" date="2021-01" db="EMBL/GenBank/DDBJ databases">
        <title>Paracoccus amoyensis sp. nov., isolated from the surface seawater along the coast of Xiamen Island, China.</title>
        <authorList>
            <person name="Lyu L."/>
        </authorList>
    </citation>
    <scope>NUCLEOTIDE SEQUENCE</scope>
    <source>
        <strain evidence="5">MJ17</strain>
    </source>
</reference>
<dbReference type="AlphaFoldDB" id="A0A934VUW8"/>
<evidence type="ECO:0000256" key="3">
    <source>
        <dbReference type="SAM" id="MobiDB-lite"/>
    </source>
</evidence>
<accession>A0A934VUW8</accession>
<dbReference type="InterPro" id="IPR050557">
    <property type="entry name" value="RTX_toxin/Mannuronan_C5-epim"/>
</dbReference>
<feature type="region of interest" description="Disordered" evidence="3">
    <location>
        <begin position="112"/>
        <end position="159"/>
    </location>
</feature>
<feature type="signal peptide" evidence="4">
    <location>
        <begin position="1"/>
        <end position="24"/>
    </location>
</feature>
<proteinExistence type="predicted"/>
<feature type="region of interest" description="Disordered" evidence="3">
    <location>
        <begin position="22"/>
        <end position="91"/>
    </location>
</feature>
<evidence type="ECO:0000256" key="4">
    <source>
        <dbReference type="SAM" id="SignalP"/>
    </source>
</evidence>
<keyword evidence="4" id="KW-0732">Signal</keyword>
<dbReference type="GO" id="GO:0005509">
    <property type="term" value="F:calcium ion binding"/>
    <property type="evidence" value="ECO:0007669"/>
    <property type="project" value="InterPro"/>
</dbReference>
<dbReference type="Gene3D" id="2.150.10.10">
    <property type="entry name" value="Serralysin-like metalloprotease, C-terminal"/>
    <property type="match status" value="3"/>
</dbReference>
<evidence type="ECO:0000313" key="5">
    <source>
        <dbReference type="EMBL" id="MBK4216271.1"/>
    </source>
</evidence>
<feature type="region of interest" description="Disordered" evidence="3">
    <location>
        <begin position="189"/>
        <end position="210"/>
    </location>
</feature>
<dbReference type="GO" id="GO:0005576">
    <property type="term" value="C:extracellular region"/>
    <property type="evidence" value="ECO:0007669"/>
    <property type="project" value="UniProtKB-SubCell"/>
</dbReference>
<feature type="chain" id="PRO_5037689988" evidence="4">
    <location>
        <begin position="25"/>
        <end position="346"/>
    </location>
</feature>
<organism evidence="5 6">
    <name type="scientific">Paracoccus caeni</name>
    <dbReference type="NCBI Taxonomy" id="657651"/>
    <lineage>
        <taxon>Bacteria</taxon>
        <taxon>Pseudomonadati</taxon>
        <taxon>Pseudomonadota</taxon>
        <taxon>Alphaproteobacteria</taxon>
        <taxon>Rhodobacterales</taxon>
        <taxon>Paracoccaceae</taxon>
        <taxon>Paracoccus</taxon>
    </lineage>
</organism>
<evidence type="ECO:0000256" key="2">
    <source>
        <dbReference type="ARBA" id="ARBA00022525"/>
    </source>
</evidence>
<sequence>MLLLASLLGLVVAGLAIDLSGSSASDDALGQDDDDDGLSGTGQTVDVAPLHVVLGEPDPGAIGDTRSSEVETGGPTPVEPPVDGLTDPPAPQIPVPDGQIYLGGDGSDYLMGGAGGDSLDGGAGDDDLRGGLGDDTIRAGDGNDWVQGEAEYGPGGNDEIYGGAGNDLLAGQCGDDLIWGEQGDDTLYGGEGNDTLHGGSGTDWLSGNDGDDVLISGGGADDLDGGRGNDLLIGDDDPETVWMHGGEGDDTLMPGAGDFAEGLAGADHFVLRQVDGEVPVIAGYNGVEDQIFLHLPADIAVNAEIALQRDQDDTLLITVNGSAIGRLLQDGGLTVEDIVIVPLGQR</sequence>
<dbReference type="SUPFAM" id="SSF51120">
    <property type="entry name" value="beta-Roll"/>
    <property type="match status" value="2"/>
</dbReference>
<dbReference type="PANTHER" id="PTHR38340">
    <property type="entry name" value="S-LAYER PROTEIN"/>
    <property type="match status" value="1"/>
</dbReference>
<dbReference type="InterPro" id="IPR018511">
    <property type="entry name" value="Hemolysin-typ_Ca-bd_CS"/>
</dbReference>
<comment type="caution">
    <text evidence="5">The sequence shown here is derived from an EMBL/GenBank/DDBJ whole genome shotgun (WGS) entry which is preliminary data.</text>
</comment>
<dbReference type="InterPro" id="IPR001343">
    <property type="entry name" value="Hemolysn_Ca-bd"/>
</dbReference>
<keyword evidence="2" id="KW-0964">Secreted</keyword>
<protein>
    <submittedName>
        <fullName evidence="5">Calcium-binding protein</fullName>
    </submittedName>
</protein>
<gene>
    <name evidence="5" type="ORF">JJJ17_10075</name>
</gene>
<dbReference type="PANTHER" id="PTHR38340:SF1">
    <property type="entry name" value="S-LAYER PROTEIN"/>
    <property type="match status" value="1"/>
</dbReference>
<dbReference type="Proteomes" id="UP000640485">
    <property type="component" value="Unassembled WGS sequence"/>
</dbReference>
<dbReference type="RefSeq" id="WP_200686007.1">
    <property type="nucleotide sequence ID" value="NZ_JAEPRQ010000003.1"/>
</dbReference>
<dbReference type="InterPro" id="IPR011049">
    <property type="entry name" value="Serralysin-like_metalloprot_C"/>
</dbReference>
<dbReference type="PROSITE" id="PS00330">
    <property type="entry name" value="HEMOLYSIN_CALCIUM"/>
    <property type="match status" value="2"/>
</dbReference>
<dbReference type="Pfam" id="PF00353">
    <property type="entry name" value="HemolysinCabind"/>
    <property type="match status" value="5"/>
</dbReference>
<evidence type="ECO:0000256" key="1">
    <source>
        <dbReference type="ARBA" id="ARBA00004613"/>
    </source>
</evidence>